<feature type="transmembrane region" description="Helical" evidence="1">
    <location>
        <begin position="34"/>
        <end position="53"/>
    </location>
</feature>
<organism evidence="2 3">
    <name type="scientific">Trifolium medium</name>
    <dbReference type="NCBI Taxonomy" id="97028"/>
    <lineage>
        <taxon>Eukaryota</taxon>
        <taxon>Viridiplantae</taxon>
        <taxon>Streptophyta</taxon>
        <taxon>Embryophyta</taxon>
        <taxon>Tracheophyta</taxon>
        <taxon>Spermatophyta</taxon>
        <taxon>Magnoliopsida</taxon>
        <taxon>eudicotyledons</taxon>
        <taxon>Gunneridae</taxon>
        <taxon>Pentapetalae</taxon>
        <taxon>rosids</taxon>
        <taxon>fabids</taxon>
        <taxon>Fabales</taxon>
        <taxon>Fabaceae</taxon>
        <taxon>Papilionoideae</taxon>
        <taxon>50 kb inversion clade</taxon>
        <taxon>NPAAA clade</taxon>
        <taxon>Hologalegina</taxon>
        <taxon>IRL clade</taxon>
        <taxon>Trifolieae</taxon>
        <taxon>Trifolium</taxon>
    </lineage>
</organism>
<accession>A0A392VK96</accession>
<evidence type="ECO:0000313" key="2">
    <source>
        <dbReference type="EMBL" id="MCI87401.1"/>
    </source>
</evidence>
<reference evidence="2 3" key="1">
    <citation type="journal article" date="2018" name="Front. Plant Sci.">
        <title>Red Clover (Trifolium pratense) and Zigzag Clover (T. medium) - A Picture of Genomic Similarities and Differences.</title>
        <authorList>
            <person name="Dluhosova J."/>
            <person name="Istvanek J."/>
            <person name="Nedelnik J."/>
            <person name="Repkova J."/>
        </authorList>
    </citation>
    <scope>NUCLEOTIDE SEQUENCE [LARGE SCALE GENOMIC DNA]</scope>
    <source>
        <strain evidence="3">cv. 10/8</strain>
        <tissue evidence="2">Leaf</tissue>
    </source>
</reference>
<name>A0A392VK96_9FABA</name>
<evidence type="ECO:0000313" key="3">
    <source>
        <dbReference type="Proteomes" id="UP000265520"/>
    </source>
</evidence>
<dbReference type="Proteomes" id="UP000265520">
    <property type="component" value="Unassembled WGS sequence"/>
</dbReference>
<comment type="caution">
    <text evidence="2">The sequence shown here is derived from an EMBL/GenBank/DDBJ whole genome shotgun (WGS) entry which is preliminary data.</text>
</comment>
<dbReference type="AlphaFoldDB" id="A0A392VK96"/>
<protein>
    <submittedName>
        <fullName evidence="2">Uncharacterized protein</fullName>
    </submittedName>
</protein>
<proteinExistence type="predicted"/>
<keyword evidence="1" id="KW-0812">Transmembrane</keyword>
<dbReference type="EMBL" id="LXQA011165032">
    <property type="protein sequence ID" value="MCI87401.1"/>
    <property type="molecule type" value="Genomic_DNA"/>
</dbReference>
<evidence type="ECO:0000256" key="1">
    <source>
        <dbReference type="SAM" id="Phobius"/>
    </source>
</evidence>
<keyword evidence="1" id="KW-0472">Membrane</keyword>
<keyword evidence="3" id="KW-1185">Reference proteome</keyword>
<keyword evidence="1" id="KW-1133">Transmembrane helix</keyword>
<feature type="non-terminal residue" evidence="2">
    <location>
        <position position="1"/>
    </location>
</feature>
<sequence>GEVRLRTASGDDREEVPAVRERVDGDSFGVSGGFSFSLFFFFFDLFCFSFRFCL</sequence>